<dbReference type="Proteomes" id="UP000763641">
    <property type="component" value="Unassembled WGS sequence"/>
</dbReference>
<evidence type="ECO:0000313" key="2">
    <source>
        <dbReference type="Proteomes" id="UP000763641"/>
    </source>
</evidence>
<name>A0ABS2DAF7_9SPHN</name>
<sequence length="99" mass="10872">MSKNVLLLDDLICVIQQIDSIIDAMSIAMLSSSDHVGADRLKELSDALSSAVKVAKSVPDRDTYTAFINNEGLLQVGSETRTLDLTTDQIDRLQRFGLF</sequence>
<keyword evidence="2" id="KW-1185">Reference proteome</keyword>
<dbReference type="EMBL" id="JAFEMC010000005">
    <property type="protein sequence ID" value="MBM6577873.1"/>
    <property type="molecule type" value="Genomic_DNA"/>
</dbReference>
<dbReference type="RefSeq" id="WP_204199972.1">
    <property type="nucleotide sequence ID" value="NZ_JAFEMC010000005.1"/>
</dbReference>
<organism evidence="1 2">
    <name type="scientific">Sphingomonas longa</name>
    <dbReference type="NCBI Taxonomy" id="2778730"/>
    <lineage>
        <taxon>Bacteria</taxon>
        <taxon>Pseudomonadati</taxon>
        <taxon>Pseudomonadota</taxon>
        <taxon>Alphaproteobacteria</taxon>
        <taxon>Sphingomonadales</taxon>
        <taxon>Sphingomonadaceae</taxon>
        <taxon>Sphingomonas</taxon>
    </lineage>
</organism>
<comment type="caution">
    <text evidence="1">The sequence shown here is derived from an EMBL/GenBank/DDBJ whole genome shotgun (WGS) entry which is preliminary data.</text>
</comment>
<proteinExistence type="predicted"/>
<protein>
    <submittedName>
        <fullName evidence="1">Uncharacterized protein</fullName>
    </submittedName>
</protein>
<gene>
    <name evidence="1" type="ORF">ILT43_15935</name>
</gene>
<reference evidence="1 2" key="1">
    <citation type="submission" date="2020-12" db="EMBL/GenBank/DDBJ databases">
        <title>Sphingomonas sp.</title>
        <authorList>
            <person name="Kim M.K."/>
        </authorList>
    </citation>
    <scope>NUCLEOTIDE SEQUENCE [LARGE SCALE GENOMIC DNA]</scope>
    <source>
        <strain evidence="1 2">BT552</strain>
    </source>
</reference>
<evidence type="ECO:0000313" key="1">
    <source>
        <dbReference type="EMBL" id="MBM6577873.1"/>
    </source>
</evidence>
<accession>A0ABS2DAF7</accession>